<evidence type="ECO:0000259" key="2">
    <source>
        <dbReference type="Pfam" id="PF18623"/>
    </source>
</evidence>
<feature type="compositionally biased region" description="Polar residues" evidence="1">
    <location>
        <begin position="336"/>
        <end position="346"/>
    </location>
</feature>
<dbReference type="EMBL" id="JARRAF010000003">
    <property type="protein sequence ID" value="MDK2123061.1"/>
    <property type="molecule type" value="Genomic_DNA"/>
</dbReference>
<feature type="domain" description="TnsE C-terminal" evidence="2">
    <location>
        <begin position="379"/>
        <end position="524"/>
    </location>
</feature>
<keyword evidence="4" id="KW-1185">Reference proteome</keyword>
<feature type="region of interest" description="Disordered" evidence="1">
    <location>
        <begin position="323"/>
        <end position="346"/>
    </location>
</feature>
<dbReference type="RefSeq" id="WP_284099349.1">
    <property type="nucleotide sequence ID" value="NZ_JARRAF010000003.1"/>
</dbReference>
<dbReference type="Pfam" id="PF18623">
    <property type="entry name" value="TnsE_C"/>
    <property type="match status" value="1"/>
</dbReference>
<reference evidence="3" key="1">
    <citation type="submission" date="2023-03" db="EMBL/GenBank/DDBJ databases">
        <title>Chitinimonas shenzhenensis gen. nov., sp. nov., a novel member of family Burkholderiaceae isolated from activated sludge collected in Shen Zhen, China.</title>
        <authorList>
            <person name="Wang X."/>
        </authorList>
    </citation>
    <scope>NUCLEOTIDE SEQUENCE</scope>
    <source>
        <strain evidence="3">DQS-5</strain>
    </source>
</reference>
<gene>
    <name evidence="3" type="ORF">PZA18_03225</name>
</gene>
<dbReference type="Proteomes" id="UP001172778">
    <property type="component" value="Unassembled WGS sequence"/>
</dbReference>
<evidence type="ECO:0000313" key="4">
    <source>
        <dbReference type="Proteomes" id="UP001172778"/>
    </source>
</evidence>
<dbReference type="InterPro" id="IPR041419">
    <property type="entry name" value="TnsE_C"/>
</dbReference>
<organism evidence="3 4">
    <name type="scientific">Parachitinimonas caeni</name>
    <dbReference type="NCBI Taxonomy" id="3031301"/>
    <lineage>
        <taxon>Bacteria</taxon>
        <taxon>Pseudomonadati</taxon>
        <taxon>Pseudomonadota</taxon>
        <taxon>Betaproteobacteria</taxon>
        <taxon>Neisseriales</taxon>
        <taxon>Chitinibacteraceae</taxon>
        <taxon>Parachitinimonas</taxon>
    </lineage>
</organism>
<protein>
    <submittedName>
        <fullName evidence="3">Tn7-like element transposition protein TnsE</fullName>
    </submittedName>
</protein>
<name>A0ABT7DSL7_9NEIS</name>
<proteinExistence type="predicted"/>
<accession>A0ABT7DSL7</accession>
<sequence>MKFKDLADNSTIKEIGSLFRRLNSADWYINIKLAPNQKKLYFSISQIPVLARRRVLNPTEELQPAGFLSRIAVTSTRNWKAELIKTCPISAVNRAGDSNQWCFVFEHKGTRYYLPQLELARVLFFHHAYIARLSMNQNGLLEEFDIQCMSKLNKALINILPTCTFPLYARADYALRRTLAWILLDDDARQSFESIARFQVKEGYDTEKYHLWRFQFNPPLLEGAELTIRGHFDQNSNVFFVYEVYGVSNLFCNCPAYVDFFDPRYTERQQGQEHVVRSGQSSSLDVIVDDEQEPDLDKAEQRIETAMVAFEFRNPFFTTRGGKRKGTAIGGRTDINESSTPAVSSEVSTNDATVKGCLSPADYDGVDDQSADTHLYADKFEAFEAMVTKLAAMPNCHHVGKEIRKLPRMEGYSKYLLADGNPRCMAFHLICHGGATYALLEVDTSDNRNSLSTLLLKQPAILFDWRHQICELEKRLLKLSLAWPTALLDNVFGVSYRRIPHQRMLSESKMLLEQDSIHRWAERVYSEMISL</sequence>
<comment type="caution">
    <text evidence="3">The sequence shown here is derived from an EMBL/GenBank/DDBJ whole genome shotgun (WGS) entry which is preliminary data.</text>
</comment>
<evidence type="ECO:0000256" key="1">
    <source>
        <dbReference type="SAM" id="MobiDB-lite"/>
    </source>
</evidence>
<evidence type="ECO:0000313" key="3">
    <source>
        <dbReference type="EMBL" id="MDK2123061.1"/>
    </source>
</evidence>